<dbReference type="EMBL" id="UOFG01000126">
    <property type="protein sequence ID" value="VAW60546.1"/>
    <property type="molecule type" value="Genomic_DNA"/>
</dbReference>
<dbReference type="InterPro" id="IPR025392">
    <property type="entry name" value="DUF4124"/>
</dbReference>
<keyword evidence="1" id="KW-1133">Transmembrane helix</keyword>
<evidence type="ECO:0000256" key="1">
    <source>
        <dbReference type="SAM" id="Phobius"/>
    </source>
</evidence>
<accession>A0A3B0XWH7</accession>
<dbReference type="AlphaFoldDB" id="A0A3B0XWH7"/>
<name>A0A3B0XWH7_9ZZZZ</name>
<gene>
    <name evidence="3" type="ORF">MNBD_GAMMA11-492</name>
</gene>
<keyword evidence="1" id="KW-0812">Transmembrane</keyword>
<evidence type="ECO:0000313" key="3">
    <source>
        <dbReference type="EMBL" id="VAW60546.1"/>
    </source>
</evidence>
<feature type="transmembrane region" description="Helical" evidence="1">
    <location>
        <begin position="7"/>
        <end position="26"/>
    </location>
</feature>
<reference evidence="3" key="1">
    <citation type="submission" date="2018-06" db="EMBL/GenBank/DDBJ databases">
        <authorList>
            <person name="Zhirakovskaya E."/>
        </authorList>
    </citation>
    <scope>NUCLEOTIDE SEQUENCE</scope>
</reference>
<proteinExistence type="predicted"/>
<keyword evidence="1" id="KW-0472">Membrane</keyword>
<evidence type="ECO:0000259" key="2">
    <source>
        <dbReference type="Pfam" id="PF13511"/>
    </source>
</evidence>
<sequence>MGFFFKLLLKAGFTIGVMVIGYKFILPSIMGTGGFQMPNIANDAANGLDELSNSVTQKDVTVYQWVDDNGVTHYGGTPPAGQGAYEEKTIHADTNLVQAQKARETEEKQQQRSRTAKIGSIYSPEGIKNTLDGARDLQNQANDRTAEQERILNEIMGQQSANKKR</sequence>
<organism evidence="3">
    <name type="scientific">hydrothermal vent metagenome</name>
    <dbReference type="NCBI Taxonomy" id="652676"/>
    <lineage>
        <taxon>unclassified sequences</taxon>
        <taxon>metagenomes</taxon>
        <taxon>ecological metagenomes</taxon>
    </lineage>
</organism>
<dbReference type="Pfam" id="PF13511">
    <property type="entry name" value="DUF4124"/>
    <property type="match status" value="1"/>
</dbReference>
<feature type="domain" description="DUF4124" evidence="2">
    <location>
        <begin position="61"/>
        <end position="98"/>
    </location>
</feature>
<protein>
    <recommendedName>
        <fullName evidence="2">DUF4124 domain-containing protein</fullName>
    </recommendedName>
</protein>